<name>A0A068TFY4_NEOGA</name>
<sequence>MGYLLRAAIAAAAPLPFPTMETRLSIKLFALSALALSVIAAPALAQPTPSMVKKFDAWGLYSYKGDGGTTCYVLTTPTQMQPANVDHGDNFFLVAPKPSGSGFYPQAIMGYDLKGGSQMTVTVDGRTFALEPKGNSGWTKQESADAALVAAMKSGSSMTLEAVSQRGTQTSYTFSLSGVSAALTQAERCG</sequence>
<dbReference type="HOGENOM" id="CLU_100562_2_0_5"/>
<protein>
    <submittedName>
        <fullName evidence="2">Uncharacterized protein</fullName>
    </submittedName>
</protein>
<keyword evidence="1" id="KW-0732">Signal</keyword>
<feature type="chain" id="PRO_5001656955" evidence="1">
    <location>
        <begin position="46"/>
        <end position="190"/>
    </location>
</feature>
<dbReference type="Pfam" id="PF06776">
    <property type="entry name" value="IalB"/>
    <property type="match status" value="1"/>
</dbReference>
<gene>
    <name evidence="2" type="ORF">RG1141_PA01400</name>
</gene>
<dbReference type="Gene3D" id="2.60.40.1880">
    <property type="entry name" value="Invasion associated locus B (IalB) protein"/>
    <property type="match status" value="1"/>
</dbReference>
<dbReference type="InterPro" id="IPR010642">
    <property type="entry name" value="Invasion_prot_B"/>
</dbReference>
<dbReference type="InterPro" id="IPR038696">
    <property type="entry name" value="IalB_sf"/>
</dbReference>
<evidence type="ECO:0000313" key="2">
    <source>
        <dbReference type="EMBL" id="CDN56976.1"/>
    </source>
</evidence>
<dbReference type="Proteomes" id="UP000028186">
    <property type="component" value="Plasmid pHAMBI1141a"/>
</dbReference>
<dbReference type="KEGG" id="ngl:RG1141_PA01400"/>
<keyword evidence="2" id="KW-0614">Plasmid</keyword>
<geneLocation type="plasmid" evidence="3">
    <name>II</name>
</geneLocation>
<proteinExistence type="predicted"/>
<dbReference type="eggNOG" id="COG5342">
    <property type="taxonomic scope" value="Bacteria"/>
</dbReference>
<feature type="signal peptide" evidence="1">
    <location>
        <begin position="1"/>
        <end position="45"/>
    </location>
</feature>
<dbReference type="AlphaFoldDB" id="A0A068TFY4"/>
<accession>A0A068TFY4</accession>
<reference evidence="3" key="1">
    <citation type="journal article" date="2014" name="BMC Genomics">
        <title>Genome sequencing of two Neorhizobium galegae strains reveals a noeT gene responsible for the unusual acetylation of the nodulation factors.</title>
        <authorList>
            <person name="Osterman J."/>
            <person name="Marsh J."/>
            <person name="Laine P.K."/>
            <person name="Zeng Z."/>
            <person name="Alatalo E."/>
            <person name="Sullivan J.T."/>
            <person name="Young J.P."/>
            <person name="Thomas-Oates J."/>
            <person name="Paulin L."/>
            <person name="Lindstrom K."/>
        </authorList>
    </citation>
    <scope>NUCLEOTIDE SEQUENCE [LARGE SCALE GENOMIC DNA]</scope>
    <source>
        <strain evidence="3">HAMBI 1141</strain>
        <plasmid evidence="3">II</plasmid>
    </source>
</reference>
<dbReference type="EMBL" id="HG938356">
    <property type="protein sequence ID" value="CDN56976.1"/>
    <property type="molecule type" value="Genomic_DNA"/>
</dbReference>
<organism evidence="2 3">
    <name type="scientific">Neorhizobium galegae bv. officinalis bv. officinalis str. HAMBI 1141</name>
    <dbReference type="NCBI Taxonomy" id="1028801"/>
    <lineage>
        <taxon>Bacteria</taxon>
        <taxon>Pseudomonadati</taxon>
        <taxon>Pseudomonadota</taxon>
        <taxon>Alphaproteobacteria</taxon>
        <taxon>Hyphomicrobiales</taxon>
        <taxon>Rhizobiaceae</taxon>
        <taxon>Rhizobium/Agrobacterium group</taxon>
        <taxon>Neorhizobium</taxon>
    </lineage>
</organism>
<evidence type="ECO:0000313" key="3">
    <source>
        <dbReference type="Proteomes" id="UP000028186"/>
    </source>
</evidence>
<dbReference type="PATRIC" id="fig|1028801.3.peg.4738"/>
<evidence type="ECO:0000256" key="1">
    <source>
        <dbReference type="SAM" id="SignalP"/>
    </source>
</evidence>